<dbReference type="AlphaFoldDB" id="A0A366CW34"/>
<dbReference type="EMBL" id="QNRE01000025">
    <property type="protein sequence ID" value="RBO82047.1"/>
    <property type="molecule type" value="Genomic_DNA"/>
</dbReference>
<comment type="caution">
    <text evidence="1">The sequence shown here is derived from an EMBL/GenBank/DDBJ whole genome shotgun (WGS) entry which is preliminary data.</text>
</comment>
<reference evidence="1 2" key="1">
    <citation type="submission" date="2018-06" db="EMBL/GenBank/DDBJ databases">
        <title>Genomic Encyclopedia of Type Strains, Phase IV (KMG-IV): sequencing the most valuable type-strain genomes for metagenomic binning, comparative biology and taxonomic classification.</title>
        <authorList>
            <person name="Goeker M."/>
        </authorList>
    </citation>
    <scope>NUCLEOTIDE SEQUENCE [LARGE SCALE GENOMIC DNA]</scope>
    <source>
        <strain evidence="1 2">DSM 44599</strain>
    </source>
</reference>
<evidence type="ECO:0000313" key="2">
    <source>
        <dbReference type="Proteomes" id="UP000252586"/>
    </source>
</evidence>
<proteinExistence type="predicted"/>
<protein>
    <submittedName>
        <fullName evidence="1">Uncharacterized protein</fullName>
    </submittedName>
</protein>
<accession>A0A366CW34</accession>
<dbReference type="Proteomes" id="UP000252586">
    <property type="component" value="Unassembled WGS sequence"/>
</dbReference>
<name>A0A366CW34_9NOCA</name>
<keyword evidence="2" id="KW-1185">Reference proteome</keyword>
<evidence type="ECO:0000313" key="1">
    <source>
        <dbReference type="EMBL" id="RBO82047.1"/>
    </source>
</evidence>
<gene>
    <name evidence="1" type="ORF">DFR74_1252</name>
</gene>
<organism evidence="1 2">
    <name type="scientific">Nocardia puris</name>
    <dbReference type="NCBI Taxonomy" id="208602"/>
    <lineage>
        <taxon>Bacteria</taxon>
        <taxon>Bacillati</taxon>
        <taxon>Actinomycetota</taxon>
        <taxon>Actinomycetes</taxon>
        <taxon>Mycobacteriales</taxon>
        <taxon>Nocardiaceae</taxon>
        <taxon>Nocardia</taxon>
    </lineage>
</organism>
<sequence length="116" mass="12696">MLGWAMTTTWYVEFSATPPTGVDRPQLEEHLEAVLVELDKLDGVTDADAFVDYSEPRVVFSMAVRAADHTGVVGQVVSSMRTAIHAAGGGTKGWEKVAERMSAVSRYDIRREDVPV</sequence>